<sequence>MVSHYNSFNPIQKKMTTTTDTKSTSDMTFSSNQQQQQQGMLLLEPYQPMIFMEDDWDNSIPPLTNDEQQQPMELDQDNNEDLFASMDFVDVSFSLPPTPSNSAPQSPSMPLDKSTTTSTMDMNSAEELLSMLMQTYCPQIQQQQQQMTTTSS</sequence>
<dbReference type="AlphaFoldDB" id="A0AAD5KIX6"/>
<organism evidence="2 3">
    <name type="scientific">Phascolomyces articulosus</name>
    <dbReference type="NCBI Taxonomy" id="60185"/>
    <lineage>
        <taxon>Eukaryota</taxon>
        <taxon>Fungi</taxon>
        <taxon>Fungi incertae sedis</taxon>
        <taxon>Mucoromycota</taxon>
        <taxon>Mucoromycotina</taxon>
        <taxon>Mucoromycetes</taxon>
        <taxon>Mucorales</taxon>
        <taxon>Lichtheimiaceae</taxon>
        <taxon>Phascolomyces</taxon>
    </lineage>
</organism>
<feature type="compositionally biased region" description="Polar residues" evidence="1">
    <location>
        <begin position="1"/>
        <end position="10"/>
    </location>
</feature>
<dbReference type="Proteomes" id="UP001209540">
    <property type="component" value="Unassembled WGS sequence"/>
</dbReference>
<reference evidence="2" key="1">
    <citation type="journal article" date="2022" name="IScience">
        <title>Evolution of zygomycete secretomes and the origins of terrestrial fungal ecologies.</title>
        <authorList>
            <person name="Chang Y."/>
            <person name="Wang Y."/>
            <person name="Mondo S."/>
            <person name="Ahrendt S."/>
            <person name="Andreopoulos W."/>
            <person name="Barry K."/>
            <person name="Beard J."/>
            <person name="Benny G.L."/>
            <person name="Blankenship S."/>
            <person name="Bonito G."/>
            <person name="Cuomo C."/>
            <person name="Desiro A."/>
            <person name="Gervers K.A."/>
            <person name="Hundley H."/>
            <person name="Kuo A."/>
            <person name="LaButti K."/>
            <person name="Lang B.F."/>
            <person name="Lipzen A."/>
            <person name="O'Donnell K."/>
            <person name="Pangilinan J."/>
            <person name="Reynolds N."/>
            <person name="Sandor L."/>
            <person name="Smith M.E."/>
            <person name="Tsang A."/>
            <person name="Grigoriev I.V."/>
            <person name="Stajich J.E."/>
            <person name="Spatafora J.W."/>
        </authorList>
    </citation>
    <scope>NUCLEOTIDE SEQUENCE</scope>
    <source>
        <strain evidence="2">RSA 2281</strain>
    </source>
</reference>
<feature type="compositionally biased region" description="Low complexity" evidence="1">
    <location>
        <begin position="14"/>
        <end position="36"/>
    </location>
</feature>
<comment type="caution">
    <text evidence="2">The sequence shown here is derived from an EMBL/GenBank/DDBJ whole genome shotgun (WGS) entry which is preliminary data.</text>
</comment>
<feature type="compositionally biased region" description="Polar residues" evidence="1">
    <location>
        <begin position="100"/>
        <end position="118"/>
    </location>
</feature>
<feature type="region of interest" description="Disordered" evidence="1">
    <location>
        <begin position="1"/>
        <end position="36"/>
    </location>
</feature>
<dbReference type="EMBL" id="JAIXMP010000009">
    <property type="protein sequence ID" value="KAI9268193.1"/>
    <property type="molecule type" value="Genomic_DNA"/>
</dbReference>
<evidence type="ECO:0000313" key="2">
    <source>
        <dbReference type="EMBL" id="KAI9268193.1"/>
    </source>
</evidence>
<accession>A0AAD5KIX6</accession>
<feature type="region of interest" description="Disordered" evidence="1">
    <location>
        <begin position="91"/>
        <end position="118"/>
    </location>
</feature>
<proteinExistence type="predicted"/>
<evidence type="ECO:0000313" key="3">
    <source>
        <dbReference type="Proteomes" id="UP001209540"/>
    </source>
</evidence>
<keyword evidence="3" id="KW-1185">Reference proteome</keyword>
<evidence type="ECO:0000256" key="1">
    <source>
        <dbReference type="SAM" id="MobiDB-lite"/>
    </source>
</evidence>
<protein>
    <submittedName>
        <fullName evidence="2">Uncharacterized protein</fullName>
    </submittedName>
</protein>
<reference evidence="2" key="2">
    <citation type="submission" date="2023-02" db="EMBL/GenBank/DDBJ databases">
        <authorList>
            <consortium name="DOE Joint Genome Institute"/>
            <person name="Mondo S.J."/>
            <person name="Chang Y."/>
            <person name="Wang Y."/>
            <person name="Ahrendt S."/>
            <person name="Andreopoulos W."/>
            <person name="Barry K."/>
            <person name="Beard J."/>
            <person name="Benny G.L."/>
            <person name="Blankenship S."/>
            <person name="Bonito G."/>
            <person name="Cuomo C."/>
            <person name="Desiro A."/>
            <person name="Gervers K.A."/>
            <person name="Hundley H."/>
            <person name="Kuo A."/>
            <person name="LaButti K."/>
            <person name="Lang B.F."/>
            <person name="Lipzen A."/>
            <person name="O'Donnell K."/>
            <person name="Pangilinan J."/>
            <person name="Reynolds N."/>
            <person name="Sandor L."/>
            <person name="Smith M.W."/>
            <person name="Tsang A."/>
            <person name="Grigoriev I.V."/>
            <person name="Stajich J.E."/>
            <person name="Spatafora J.W."/>
        </authorList>
    </citation>
    <scope>NUCLEOTIDE SEQUENCE</scope>
    <source>
        <strain evidence="2">RSA 2281</strain>
    </source>
</reference>
<gene>
    <name evidence="2" type="ORF">BDA99DRAFT_505115</name>
</gene>
<name>A0AAD5KIX6_9FUNG</name>